<evidence type="ECO:0000313" key="2">
    <source>
        <dbReference type="Proteomes" id="UP000521868"/>
    </source>
</evidence>
<reference evidence="1 2" key="1">
    <citation type="journal article" date="2020" name="Nature">
        <title>Bacterial chemolithoautotrophy via manganese oxidation.</title>
        <authorList>
            <person name="Yu H."/>
            <person name="Leadbetter J.R."/>
        </authorList>
    </citation>
    <scope>NUCLEOTIDE SEQUENCE [LARGE SCALE GENOMIC DNA]</scope>
    <source>
        <strain evidence="1 2">RBP-1</strain>
    </source>
</reference>
<comment type="caution">
    <text evidence="1">The sequence shown here is derived from an EMBL/GenBank/DDBJ whole genome shotgun (WGS) entry which is preliminary data.</text>
</comment>
<protein>
    <submittedName>
        <fullName evidence="1">Uncharacterized protein</fullName>
    </submittedName>
</protein>
<dbReference type="AlphaFoldDB" id="A0A7X6DKD2"/>
<evidence type="ECO:0000313" key="1">
    <source>
        <dbReference type="EMBL" id="NKE68613.1"/>
    </source>
</evidence>
<dbReference type="Proteomes" id="UP000521868">
    <property type="component" value="Unassembled WGS sequence"/>
</dbReference>
<organism evidence="1 2">
    <name type="scientific">Ramlibacter lithotrophicus</name>
    <dbReference type="NCBI Taxonomy" id="2606681"/>
    <lineage>
        <taxon>Bacteria</taxon>
        <taxon>Pseudomonadati</taxon>
        <taxon>Pseudomonadota</taxon>
        <taxon>Betaproteobacteria</taxon>
        <taxon>Burkholderiales</taxon>
        <taxon>Comamonadaceae</taxon>
        <taxon>Ramlibacter</taxon>
    </lineage>
</organism>
<gene>
    <name evidence="1" type="ORF">RAMLITH_22590</name>
</gene>
<proteinExistence type="predicted"/>
<dbReference type="RefSeq" id="WP_168109739.1">
    <property type="nucleotide sequence ID" value="NZ_VTOX01000011.1"/>
</dbReference>
<name>A0A7X6DKD2_9BURK</name>
<dbReference type="EMBL" id="VTOX01000011">
    <property type="protein sequence ID" value="NKE68613.1"/>
    <property type="molecule type" value="Genomic_DNA"/>
</dbReference>
<keyword evidence="2" id="KW-1185">Reference proteome</keyword>
<accession>A0A7X6DKD2</accession>
<sequence length="234" mass="26788">MKLPETWPENGARIDSGRHAHDARHMNIRSERLAHWFFRLNGFLTISNFVVHVDEGVGQHTDVDVLGVRFPHRAENQVRPMPDHPLFAGNARMQVVLAETKRTLCRLNRAWTEPGRGNLERVLSAAGFYAPAQMPAVAAALYERGFWADLGSSARLVAVGEEHNRDLARRYPNVEQLFWRTDVLPFIHERFWAYRHEKRMHPQWDADAHALFNTVMECGGDLAAFMAQVDIDGE</sequence>